<dbReference type="PANTHER" id="PTHR48471:SF1">
    <property type="entry name" value="DDE TNP4 DOMAIN-CONTAINING PROTEIN"/>
    <property type="match status" value="1"/>
</dbReference>
<protein>
    <submittedName>
        <fullName evidence="2">Uncharacterized protein</fullName>
    </submittedName>
</protein>
<accession>A0A8K0XSM3</accession>
<feature type="region of interest" description="Disordered" evidence="1">
    <location>
        <begin position="247"/>
        <end position="269"/>
    </location>
</feature>
<dbReference type="OrthoDB" id="78198at2759"/>
<organism evidence="2 3">
    <name type="scientific">Cristinia sonorae</name>
    <dbReference type="NCBI Taxonomy" id="1940300"/>
    <lineage>
        <taxon>Eukaryota</taxon>
        <taxon>Fungi</taxon>
        <taxon>Dikarya</taxon>
        <taxon>Basidiomycota</taxon>
        <taxon>Agaricomycotina</taxon>
        <taxon>Agaricomycetes</taxon>
        <taxon>Agaricomycetidae</taxon>
        <taxon>Agaricales</taxon>
        <taxon>Pleurotineae</taxon>
        <taxon>Stephanosporaceae</taxon>
        <taxon>Cristinia</taxon>
    </lineage>
</organism>
<proteinExistence type="predicted"/>
<evidence type="ECO:0000256" key="1">
    <source>
        <dbReference type="SAM" id="MobiDB-lite"/>
    </source>
</evidence>
<dbReference type="AlphaFoldDB" id="A0A8K0XSM3"/>
<dbReference type="EMBL" id="JAEVFJ010000006">
    <property type="protein sequence ID" value="KAH8103832.1"/>
    <property type="molecule type" value="Genomic_DNA"/>
</dbReference>
<dbReference type="Proteomes" id="UP000813824">
    <property type="component" value="Unassembled WGS sequence"/>
</dbReference>
<reference evidence="2" key="1">
    <citation type="journal article" date="2021" name="New Phytol.">
        <title>Evolutionary innovations through gain and loss of genes in the ectomycorrhizal Boletales.</title>
        <authorList>
            <person name="Wu G."/>
            <person name="Miyauchi S."/>
            <person name="Morin E."/>
            <person name="Kuo A."/>
            <person name="Drula E."/>
            <person name="Varga T."/>
            <person name="Kohler A."/>
            <person name="Feng B."/>
            <person name="Cao Y."/>
            <person name="Lipzen A."/>
            <person name="Daum C."/>
            <person name="Hundley H."/>
            <person name="Pangilinan J."/>
            <person name="Johnson J."/>
            <person name="Barry K."/>
            <person name="LaButti K."/>
            <person name="Ng V."/>
            <person name="Ahrendt S."/>
            <person name="Min B."/>
            <person name="Choi I.G."/>
            <person name="Park H."/>
            <person name="Plett J.M."/>
            <person name="Magnuson J."/>
            <person name="Spatafora J.W."/>
            <person name="Nagy L.G."/>
            <person name="Henrissat B."/>
            <person name="Grigoriev I.V."/>
            <person name="Yang Z.L."/>
            <person name="Xu J."/>
            <person name="Martin F.M."/>
        </authorList>
    </citation>
    <scope>NUCLEOTIDE SEQUENCE</scope>
    <source>
        <strain evidence="2">KKN 215</strain>
    </source>
</reference>
<gene>
    <name evidence="2" type="ORF">BXZ70DRAFT_1005398</name>
</gene>
<dbReference type="PANTHER" id="PTHR48471">
    <property type="entry name" value="DDE TNP4 DOMAIN-CONTAINING PROTEIN"/>
    <property type="match status" value="1"/>
</dbReference>
<name>A0A8K0XSM3_9AGAR</name>
<evidence type="ECO:0000313" key="3">
    <source>
        <dbReference type="Proteomes" id="UP000813824"/>
    </source>
</evidence>
<comment type="caution">
    <text evidence="2">The sequence shown here is derived from an EMBL/GenBank/DDBJ whole genome shotgun (WGS) entry which is preliminary data.</text>
</comment>
<keyword evidence="3" id="KW-1185">Reference proteome</keyword>
<evidence type="ECO:0000313" key="2">
    <source>
        <dbReference type="EMBL" id="KAH8103832.1"/>
    </source>
</evidence>
<sequence length="269" mass="30028">MDEHPDDIQDDEDDDNDQELQLAVAFLVLVLCSAEEAARISNSRRRRLYLRRAELLPNPRAETPWQALWGTRSDRAYITTMGVDVATFDYLLKSGFANAWSHQTIPRTDANPPGQPRVDTSLREIFALVPSTVSRYLKFSRNALLSVLCSILEAAIRFPRENHKGINEFQENNELIVASSVATHPLSPRPNTIAAFSGPSCTDAGGLDDHDDPPFGVAHHNDHTSFTFTSTVSTPRRQRIHTDFTFIEPPADAEKENEPDFVQGSSKGN</sequence>